<dbReference type="PANTHER" id="PTHR10766:SF110">
    <property type="entry name" value="TRANSMEMBRANE 9 SUPERFAMILY MEMBER 8-RELATED"/>
    <property type="match status" value="1"/>
</dbReference>
<sequence length="133" mass="15215">MGIPASGSLAVHTIFMCRIICVLLLSHTALSFYLPGVAPEDFEKGNELNVKVNKLTSVKTQLPYSYYSLPFCRPSTIIDSRENLGEVLRGDRIENSIYAFKMREPRMCNIVSRFTLDAKTAQQFREKIEDEYR</sequence>
<dbReference type="AlphaFoldDB" id="S8DZT6"/>
<feature type="signal peptide" evidence="10">
    <location>
        <begin position="1"/>
        <end position="31"/>
    </location>
</feature>
<evidence type="ECO:0000256" key="10">
    <source>
        <dbReference type="RuleBase" id="RU363079"/>
    </source>
</evidence>
<evidence type="ECO:0000256" key="7">
    <source>
        <dbReference type="ARBA" id="ARBA00022989"/>
    </source>
</evidence>
<evidence type="ECO:0000313" key="12">
    <source>
        <dbReference type="Proteomes" id="UP000015453"/>
    </source>
</evidence>
<evidence type="ECO:0000256" key="2">
    <source>
        <dbReference type="ARBA" id="ARBA00004653"/>
    </source>
</evidence>
<keyword evidence="9" id="KW-0472">Membrane</keyword>
<feature type="chain" id="PRO_5007365817" description="Transmembrane 9 superfamily member" evidence="10">
    <location>
        <begin position="32"/>
        <end position="133"/>
    </location>
</feature>
<feature type="non-terminal residue" evidence="11">
    <location>
        <position position="133"/>
    </location>
</feature>
<evidence type="ECO:0000256" key="9">
    <source>
        <dbReference type="ARBA" id="ARBA00023136"/>
    </source>
</evidence>
<keyword evidence="7" id="KW-1133">Transmembrane helix</keyword>
<keyword evidence="12" id="KW-1185">Reference proteome</keyword>
<evidence type="ECO:0000256" key="4">
    <source>
        <dbReference type="ARBA" id="ARBA00022692"/>
    </source>
</evidence>
<keyword evidence="4" id="KW-0812">Transmembrane</keyword>
<dbReference type="EMBL" id="AUSU01002415">
    <property type="protein sequence ID" value="EPS68838.1"/>
    <property type="molecule type" value="Genomic_DNA"/>
</dbReference>
<organism evidence="11 12">
    <name type="scientific">Genlisea aurea</name>
    <dbReference type="NCBI Taxonomy" id="192259"/>
    <lineage>
        <taxon>Eukaryota</taxon>
        <taxon>Viridiplantae</taxon>
        <taxon>Streptophyta</taxon>
        <taxon>Embryophyta</taxon>
        <taxon>Tracheophyta</taxon>
        <taxon>Spermatophyta</taxon>
        <taxon>Magnoliopsida</taxon>
        <taxon>eudicotyledons</taxon>
        <taxon>Gunneridae</taxon>
        <taxon>Pentapetalae</taxon>
        <taxon>asterids</taxon>
        <taxon>lamiids</taxon>
        <taxon>Lamiales</taxon>
        <taxon>Lentibulariaceae</taxon>
        <taxon>Genlisea</taxon>
    </lineage>
</organism>
<keyword evidence="8" id="KW-0333">Golgi apparatus</keyword>
<name>S8DZT6_9LAMI</name>
<dbReference type="PANTHER" id="PTHR10766">
    <property type="entry name" value="TRANSMEMBRANE 9 SUPERFAMILY PROTEIN"/>
    <property type="match status" value="1"/>
</dbReference>
<evidence type="ECO:0000256" key="5">
    <source>
        <dbReference type="ARBA" id="ARBA00022729"/>
    </source>
</evidence>
<evidence type="ECO:0000256" key="3">
    <source>
        <dbReference type="ARBA" id="ARBA00005227"/>
    </source>
</evidence>
<dbReference type="GO" id="GO:0000139">
    <property type="term" value="C:Golgi membrane"/>
    <property type="evidence" value="ECO:0007669"/>
    <property type="project" value="UniProtKB-SubCell"/>
</dbReference>
<dbReference type="Pfam" id="PF02990">
    <property type="entry name" value="EMP70"/>
    <property type="match status" value="1"/>
</dbReference>
<comment type="similarity">
    <text evidence="3 10">Belongs to the nonaspanin (TM9SF) (TC 9.A.2) family.</text>
</comment>
<proteinExistence type="inferred from homology"/>
<dbReference type="GO" id="GO:0072657">
    <property type="term" value="P:protein localization to membrane"/>
    <property type="evidence" value="ECO:0007669"/>
    <property type="project" value="TreeGrafter"/>
</dbReference>
<dbReference type="InterPro" id="IPR004240">
    <property type="entry name" value="EMP70"/>
</dbReference>
<evidence type="ECO:0000256" key="1">
    <source>
        <dbReference type="ARBA" id="ARBA00004337"/>
    </source>
</evidence>
<evidence type="ECO:0000313" key="11">
    <source>
        <dbReference type="EMBL" id="EPS68838.1"/>
    </source>
</evidence>
<keyword evidence="6" id="KW-0967">Endosome</keyword>
<dbReference type="Proteomes" id="UP000015453">
    <property type="component" value="Unassembled WGS sequence"/>
</dbReference>
<dbReference type="OrthoDB" id="1666796at2759"/>
<comment type="subcellular location">
    <subcellularLocation>
        <location evidence="1">Endosome membrane</location>
        <topology evidence="1">Multi-pass membrane protein</topology>
    </subcellularLocation>
    <subcellularLocation>
        <location evidence="2">Golgi apparatus membrane</location>
        <topology evidence="2">Multi-pass membrane protein</topology>
    </subcellularLocation>
</comment>
<dbReference type="GO" id="GO:0010008">
    <property type="term" value="C:endosome membrane"/>
    <property type="evidence" value="ECO:0007669"/>
    <property type="project" value="UniProtKB-SubCell"/>
</dbReference>
<accession>S8DZT6</accession>
<gene>
    <name evidence="11" type="ORF">M569_05931</name>
</gene>
<reference evidence="11 12" key="1">
    <citation type="journal article" date="2013" name="BMC Genomics">
        <title>The miniature genome of a carnivorous plant Genlisea aurea contains a low number of genes and short non-coding sequences.</title>
        <authorList>
            <person name="Leushkin E.V."/>
            <person name="Sutormin R.A."/>
            <person name="Nabieva E.R."/>
            <person name="Penin A.A."/>
            <person name="Kondrashov A.S."/>
            <person name="Logacheva M.D."/>
        </authorList>
    </citation>
    <scope>NUCLEOTIDE SEQUENCE [LARGE SCALE GENOMIC DNA]</scope>
</reference>
<comment type="caution">
    <text evidence="11">The sequence shown here is derived from an EMBL/GenBank/DDBJ whole genome shotgun (WGS) entry which is preliminary data.</text>
</comment>
<evidence type="ECO:0000256" key="6">
    <source>
        <dbReference type="ARBA" id="ARBA00022753"/>
    </source>
</evidence>
<keyword evidence="5 10" id="KW-0732">Signal</keyword>
<protein>
    <recommendedName>
        <fullName evidence="10">Transmembrane 9 superfamily member</fullName>
    </recommendedName>
</protein>
<evidence type="ECO:0000256" key="8">
    <source>
        <dbReference type="ARBA" id="ARBA00023034"/>
    </source>
</evidence>